<name>B9Y5Z5_9FIRM</name>
<reference evidence="2 3" key="2">
    <citation type="submission" date="2009-02" db="EMBL/GenBank/DDBJ databases">
        <title>Draft genome sequence of Holdemania filiformis DSM 12042.</title>
        <authorList>
            <person name="Sudarsanam P."/>
            <person name="Ley R."/>
            <person name="Guruge J."/>
            <person name="Turnbaugh P.J."/>
            <person name="Mahowald M."/>
            <person name="Liep D."/>
            <person name="Gordon J."/>
        </authorList>
    </citation>
    <scope>NUCLEOTIDE SEQUENCE [LARGE SCALE GENOMIC DNA]</scope>
    <source>
        <strain evidence="2 3">DSM 12042</strain>
    </source>
</reference>
<feature type="transmembrane region" description="Helical" evidence="1">
    <location>
        <begin position="14"/>
        <end position="31"/>
    </location>
</feature>
<reference evidence="2 3" key="1">
    <citation type="submission" date="2008-12" db="EMBL/GenBank/DDBJ databases">
        <authorList>
            <person name="Fulton L."/>
            <person name="Clifton S."/>
            <person name="Fulton B."/>
            <person name="Xu J."/>
            <person name="Minx P."/>
            <person name="Pepin K.H."/>
            <person name="Johnson M."/>
            <person name="Bhonagiri V."/>
            <person name="Nash W.E."/>
            <person name="Mardis E.R."/>
            <person name="Wilson R.K."/>
        </authorList>
    </citation>
    <scope>NUCLEOTIDE SEQUENCE [LARGE SCALE GENOMIC DNA]</scope>
    <source>
        <strain evidence="2 3">DSM 12042</strain>
    </source>
</reference>
<keyword evidence="1" id="KW-0812">Transmembrane</keyword>
<gene>
    <name evidence="2" type="ORF">HOLDEFILI_01227</name>
</gene>
<proteinExistence type="predicted"/>
<evidence type="ECO:0000313" key="2">
    <source>
        <dbReference type="EMBL" id="EEF68608.1"/>
    </source>
</evidence>
<keyword evidence="1" id="KW-1133">Transmembrane helix</keyword>
<evidence type="ECO:0000313" key="3">
    <source>
        <dbReference type="Proteomes" id="UP000005950"/>
    </source>
</evidence>
<dbReference type="HOGENOM" id="CLU_3118620_0_0_9"/>
<keyword evidence="1" id="KW-0472">Membrane</keyword>
<dbReference type="Proteomes" id="UP000005950">
    <property type="component" value="Unassembled WGS sequence"/>
</dbReference>
<organism evidence="2 3">
    <name type="scientific">Holdemania filiformis DSM 12042</name>
    <dbReference type="NCBI Taxonomy" id="545696"/>
    <lineage>
        <taxon>Bacteria</taxon>
        <taxon>Bacillati</taxon>
        <taxon>Bacillota</taxon>
        <taxon>Erysipelotrichia</taxon>
        <taxon>Erysipelotrichales</taxon>
        <taxon>Erysipelotrichaceae</taxon>
        <taxon>Holdemania</taxon>
    </lineage>
</organism>
<sequence length="50" mass="6069">MICPLNSNFIILEFQTKFLSIYFSFLFVYVMKSTGQNRIIRNRMFLTRLI</sequence>
<dbReference type="STRING" id="545696.HOLDEFILI_01227"/>
<accession>B9Y5Z5</accession>
<protein>
    <submittedName>
        <fullName evidence="2">Uncharacterized protein</fullName>
    </submittedName>
</protein>
<dbReference type="EMBL" id="ACCF01000071">
    <property type="protein sequence ID" value="EEF68608.1"/>
    <property type="molecule type" value="Genomic_DNA"/>
</dbReference>
<dbReference type="AlphaFoldDB" id="B9Y5Z5"/>
<comment type="caution">
    <text evidence="2">The sequence shown here is derived from an EMBL/GenBank/DDBJ whole genome shotgun (WGS) entry which is preliminary data.</text>
</comment>
<evidence type="ECO:0000256" key="1">
    <source>
        <dbReference type="SAM" id="Phobius"/>
    </source>
</evidence>